<gene>
    <name evidence="3" type="ordered locus">Mar181_3076</name>
</gene>
<dbReference type="PANTHER" id="PTHR11786:SF0">
    <property type="entry name" value="ARYLAMINE N-ACETYLTRANSFERASE 4-RELATED"/>
    <property type="match status" value="1"/>
</dbReference>
<evidence type="ECO:0000313" key="4">
    <source>
        <dbReference type="Proteomes" id="UP000009230"/>
    </source>
</evidence>
<sequence length="275" mass="30937">MSDLHAYLTDLKLSTPEELSLAFVGQLQAAHIAKYSFNSLAVLLGEEVSLDLTNVYEKIVVHGLGGYCFEHNKLAFELLKSLGYSVRLVMARVLNGQEIDRPRTHRVTLVNIDGKAYLLDVGFGADCPISPLLLQSGLEQKIGHENYRIVEQGGEYDLQIERSGSFHTLYRFDLAEYTDEDCVIGNFFSSKYPKAAFVNNLVASIKDFNRTVGIRNHVLFTRQNGHEEERFICSAEDLHSTLLQVFNVDVEPVIAQHLFDRFVAPRLLALEGEAE</sequence>
<dbReference type="Gene3D" id="2.40.128.150">
    <property type="entry name" value="Cysteine proteinases"/>
    <property type="match status" value="1"/>
</dbReference>
<dbReference type="GO" id="GO:0046990">
    <property type="term" value="F:N-hydroxyarylamine O-acetyltransferase activity"/>
    <property type="evidence" value="ECO:0007669"/>
    <property type="project" value="UniProtKB-EC"/>
</dbReference>
<dbReference type="KEGG" id="mpc:Mar181_3076"/>
<dbReference type="Pfam" id="PF00797">
    <property type="entry name" value="Acetyltransf_2"/>
    <property type="match status" value="1"/>
</dbReference>
<dbReference type="PRINTS" id="PR01543">
    <property type="entry name" value="ANATRNSFRASE"/>
</dbReference>
<keyword evidence="4" id="KW-1185">Reference proteome</keyword>
<reference evidence="3 4" key="1">
    <citation type="journal article" date="2012" name="Stand. Genomic Sci.">
        <title>Complete genome sequence of Marinomonas posidonica type strain (IVIA-Po-181(T)).</title>
        <authorList>
            <person name="Lucas-Elio P."/>
            <person name="Goodwin L."/>
            <person name="Woyke T."/>
            <person name="Pitluck S."/>
            <person name="Nolan M."/>
            <person name="Kyrpides N.C."/>
            <person name="Detter J.C."/>
            <person name="Copeland A."/>
            <person name="Lu M."/>
            <person name="Bruce D."/>
            <person name="Detter C."/>
            <person name="Tapia R."/>
            <person name="Han S."/>
            <person name="Land M.L."/>
            <person name="Ivanova N."/>
            <person name="Mikhailova N."/>
            <person name="Johnston A.W."/>
            <person name="Sanchez-Amat A."/>
        </authorList>
    </citation>
    <scope>NUCLEOTIDE SEQUENCE [LARGE SCALE GENOMIC DNA]</scope>
    <source>
        <strain evidence="4">CECT 7376 / NCIMB 14433 / IVIA-Po-181</strain>
    </source>
</reference>
<dbReference type="EMBL" id="CP002771">
    <property type="protein sequence ID" value="AEF56103.1"/>
    <property type="molecule type" value="Genomic_DNA"/>
</dbReference>
<dbReference type="InterPro" id="IPR038765">
    <property type="entry name" value="Papain-like_cys_pep_sf"/>
</dbReference>
<dbReference type="AlphaFoldDB" id="F6CRZ6"/>
<accession>F6CRZ6</accession>
<dbReference type="eggNOG" id="COG2162">
    <property type="taxonomic scope" value="Bacteria"/>
</dbReference>
<dbReference type="Proteomes" id="UP000009230">
    <property type="component" value="Chromosome"/>
</dbReference>
<comment type="similarity">
    <text evidence="1 2">Belongs to the arylamine N-acetyltransferase family.</text>
</comment>
<dbReference type="OrthoDB" id="7181050at2"/>
<protein>
    <submittedName>
        <fullName evidence="3">N-hydroxyarylamine O-acetyltransferase</fullName>
        <ecNumber evidence="3">2.3.1.118</ecNumber>
    </submittedName>
</protein>
<dbReference type="RefSeq" id="WP_013797573.1">
    <property type="nucleotide sequence ID" value="NC_015559.1"/>
</dbReference>
<evidence type="ECO:0000256" key="2">
    <source>
        <dbReference type="RuleBase" id="RU003452"/>
    </source>
</evidence>
<keyword evidence="3" id="KW-0012">Acyltransferase</keyword>
<name>F6CRZ6_MARPP</name>
<dbReference type="InterPro" id="IPR001447">
    <property type="entry name" value="Arylamine_N-AcTrfase"/>
</dbReference>
<dbReference type="PANTHER" id="PTHR11786">
    <property type="entry name" value="N-HYDROXYARYLAMINE O-ACETYLTRANSFERASE"/>
    <property type="match status" value="1"/>
</dbReference>
<proteinExistence type="inferred from homology"/>
<dbReference type="EC" id="2.3.1.118" evidence="3"/>
<evidence type="ECO:0000256" key="1">
    <source>
        <dbReference type="ARBA" id="ARBA00006547"/>
    </source>
</evidence>
<organism evidence="3 4">
    <name type="scientific">Marinomonas posidonica (strain CECT 7376 / NCIMB 14433 / IVIA-Po-181)</name>
    <dbReference type="NCBI Taxonomy" id="491952"/>
    <lineage>
        <taxon>Bacteria</taxon>
        <taxon>Pseudomonadati</taxon>
        <taxon>Pseudomonadota</taxon>
        <taxon>Gammaproteobacteria</taxon>
        <taxon>Oceanospirillales</taxon>
        <taxon>Oceanospirillaceae</taxon>
        <taxon>Marinomonas</taxon>
    </lineage>
</organism>
<dbReference type="SUPFAM" id="SSF54001">
    <property type="entry name" value="Cysteine proteinases"/>
    <property type="match status" value="1"/>
</dbReference>
<keyword evidence="3" id="KW-0808">Transferase</keyword>
<dbReference type="STRING" id="491952.Mar181_3076"/>
<dbReference type="Gene3D" id="3.30.2140.10">
    <property type="entry name" value="Arylamine N-acetyltransferase"/>
    <property type="match status" value="1"/>
</dbReference>
<evidence type="ECO:0000313" key="3">
    <source>
        <dbReference type="EMBL" id="AEF56103.1"/>
    </source>
</evidence>
<dbReference type="HOGENOM" id="CLU_049918_1_1_6"/>